<proteinExistence type="predicted"/>
<feature type="domain" description="N-acetyltransferase" evidence="1">
    <location>
        <begin position="106"/>
        <end position="231"/>
    </location>
</feature>
<dbReference type="Proteomes" id="UP000188145">
    <property type="component" value="Chromosome"/>
</dbReference>
<dbReference type="InterPro" id="IPR016181">
    <property type="entry name" value="Acyl_CoA_acyltransferase"/>
</dbReference>
<keyword evidence="3" id="KW-1185">Reference proteome</keyword>
<dbReference type="AlphaFoldDB" id="A0A1Q2CRZ8"/>
<dbReference type="InterPro" id="IPR000182">
    <property type="entry name" value="GNAT_dom"/>
</dbReference>
<dbReference type="GO" id="GO:0016747">
    <property type="term" value="F:acyltransferase activity, transferring groups other than amino-acyl groups"/>
    <property type="evidence" value="ECO:0007669"/>
    <property type="project" value="InterPro"/>
</dbReference>
<sequence length="231" mass="24194">MFDQRFTTWALADFGPSPDPTSTDWTVRVNASLPEDRRIRTLEVDGGPRLIAVTPAVAAKAGILDGQSLDDAAWSGALARSGEALAGADNLFTYRLGHVPDGSADTDVRALTAADADAFAAFQATCADAEREEADVELDHWAIYGVVLDGEIVAAASAYPFADSPVADIGVITSPPHRGAGHAAAVVRVLSGHILDRGLLPLYRCQLENHASAATARSAGLTRFGQRDSVA</sequence>
<dbReference type="EMBL" id="CP019606">
    <property type="protein sequence ID" value="AQP48780.1"/>
    <property type="molecule type" value="Genomic_DNA"/>
</dbReference>
<evidence type="ECO:0000313" key="3">
    <source>
        <dbReference type="Proteomes" id="UP000188145"/>
    </source>
</evidence>
<evidence type="ECO:0000259" key="1">
    <source>
        <dbReference type="PROSITE" id="PS51186"/>
    </source>
</evidence>
<dbReference type="Pfam" id="PF00583">
    <property type="entry name" value="Acetyltransf_1"/>
    <property type="match status" value="1"/>
</dbReference>
<gene>
    <name evidence="2" type="ORF">BW730_15970</name>
</gene>
<dbReference type="STRING" id="1332264.BW730_15970"/>
<protein>
    <recommendedName>
        <fullName evidence="1">N-acetyltransferase domain-containing protein</fullName>
    </recommendedName>
</protein>
<dbReference type="KEGG" id="tes:BW730_15970"/>
<reference evidence="3" key="1">
    <citation type="submission" date="2017-02" db="EMBL/GenBank/DDBJ databases">
        <title>Tessaracoccus aquaemaris sp. nov., isolated from the intestine of a Korean rockfish, Sebastes schlegelii, in a marine aquaculture pond.</title>
        <authorList>
            <person name="Tak E.J."/>
            <person name="Bae J.-W."/>
        </authorList>
    </citation>
    <scope>NUCLEOTIDE SEQUENCE [LARGE SCALE GENOMIC DNA]</scope>
    <source>
        <strain evidence="3">NSG39</strain>
    </source>
</reference>
<dbReference type="RefSeq" id="WP_077687129.1">
    <property type="nucleotide sequence ID" value="NZ_CP019606.1"/>
</dbReference>
<name>A0A1Q2CRZ8_9ACTN</name>
<dbReference type="SUPFAM" id="SSF55729">
    <property type="entry name" value="Acyl-CoA N-acyltransferases (Nat)"/>
    <property type="match status" value="1"/>
</dbReference>
<dbReference type="Gene3D" id="3.40.630.30">
    <property type="match status" value="1"/>
</dbReference>
<dbReference type="OrthoDB" id="9797456at2"/>
<dbReference type="PROSITE" id="PS51186">
    <property type="entry name" value="GNAT"/>
    <property type="match status" value="1"/>
</dbReference>
<evidence type="ECO:0000313" key="2">
    <source>
        <dbReference type="EMBL" id="AQP48780.1"/>
    </source>
</evidence>
<accession>A0A1Q2CRZ8</accession>
<organism evidence="2 3">
    <name type="scientific">Tessaracoccus aquimaris</name>
    <dbReference type="NCBI Taxonomy" id="1332264"/>
    <lineage>
        <taxon>Bacteria</taxon>
        <taxon>Bacillati</taxon>
        <taxon>Actinomycetota</taxon>
        <taxon>Actinomycetes</taxon>
        <taxon>Propionibacteriales</taxon>
        <taxon>Propionibacteriaceae</taxon>
        <taxon>Tessaracoccus</taxon>
    </lineage>
</organism>